<accession>A0A9P7CFG9</accession>
<feature type="region of interest" description="Disordered" evidence="1">
    <location>
        <begin position="72"/>
        <end position="182"/>
    </location>
</feature>
<evidence type="ECO:0000313" key="2">
    <source>
        <dbReference type="EMBL" id="KAG1551174.1"/>
    </source>
</evidence>
<name>A0A9P7CFG9_RHIOR</name>
<feature type="compositionally biased region" description="Pro residues" evidence="1">
    <location>
        <begin position="271"/>
        <end position="282"/>
    </location>
</feature>
<dbReference type="EMBL" id="JAANIT010000164">
    <property type="protein sequence ID" value="KAG1551174.1"/>
    <property type="molecule type" value="Genomic_DNA"/>
</dbReference>
<feature type="compositionally biased region" description="Basic and acidic residues" evidence="1">
    <location>
        <begin position="289"/>
        <end position="301"/>
    </location>
</feature>
<feature type="region of interest" description="Disordered" evidence="1">
    <location>
        <begin position="271"/>
        <end position="326"/>
    </location>
</feature>
<sequence>MGRRTRVEDYYSDEDIYSPPFPHRISPTGKRRTMPVYYEDEDDLEQVQRAMYDLDLEDRYYNGRHYRDRYVSHSTDRKRMPSYPVTESPLPWSRSRHRPVTVDDDELYYTRQRNSNTLRNNKRRNSYSMPQPVHYSPPRQRRRSIHSLPASPIHSDYEDEDYRPRRPSLVRHGSDTMVRPSPIDRRMSFQDFSSPNHQAQMMPPVFPQPMPHPITERPPSVFNNPNELGMPPVWPHLRPLPHPTNAFPLPMMGLPVLNPMMQAPSLWVPPNPWPPAPPPTNVPSPEQAKNQEEAPKEETVVTKEISPSARTMTQEPAPPPPPPTRRKSFLSTLFGWDEDEDAKRKRKAKEYEKLGSFWCWRIISPQPQMHFESFSITNQKYILKKIAKGQGDIIFLYREKKLPGVVMIDVNQCRGCCMIQEKYFIQLEIKREQYNHAGEGGGQYTFNNPTVPNGWSVQQ</sequence>
<evidence type="ECO:0000256" key="1">
    <source>
        <dbReference type="SAM" id="MobiDB-lite"/>
    </source>
</evidence>
<reference evidence="2" key="1">
    <citation type="journal article" date="2020" name="Microb. Genom.">
        <title>Genetic diversity of clinical and environmental Mucorales isolates obtained from an investigation of mucormycosis cases among solid organ transplant recipients.</title>
        <authorList>
            <person name="Nguyen M.H."/>
            <person name="Kaul D."/>
            <person name="Muto C."/>
            <person name="Cheng S.J."/>
            <person name="Richter R.A."/>
            <person name="Bruno V.M."/>
            <person name="Liu G."/>
            <person name="Beyhan S."/>
            <person name="Sundermann A.J."/>
            <person name="Mounaud S."/>
            <person name="Pasculle A.W."/>
            <person name="Nierman W.C."/>
            <person name="Driscoll E."/>
            <person name="Cumbie R."/>
            <person name="Clancy C.J."/>
            <person name="Dupont C.L."/>
        </authorList>
    </citation>
    <scope>NUCLEOTIDE SEQUENCE</scope>
    <source>
        <strain evidence="2">GL16</strain>
    </source>
</reference>
<evidence type="ECO:0000313" key="3">
    <source>
        <dbReference type="Proteomes" id="UP000717996"/>
    </source>
</evidence>
<comment type="caution">
    <text evidence="2">The sequence shown here is derived from an EMBL/GenBank/DDBJ whole genome shotgun (WGS) entry which is preliminary data.</text>
</comment>
<dbReference type="OrthoDB" id="2287584at2759"/>
<dbReference type="AlphaFoldDB" id="A0A9P7CFG9"/>
<proteinExistence type="predicted"/>
<dbReference type="Proteomes" id="UP000717996">
    <property type="component" value="Unassembled WGS sequence"/>
</dbReference>
<gene>
    <name evidence="2" type="ORF">G6F51_002016</name>
</gene>
<protein>
    <submittedName>
        <fullName evidence="2">Uncharacterized protein</fullName>
    </submittedName>
</protein>
<organism evidence="2 3">
    <name type="scientific">Rhizopus oryzae</name>
    <name type="common">Mucormycosis agent</name>
    <name type="synonym">Rhizopus arrhizus var. delemar</name>
    <dbReference type="NCBI Taxonomy" id="64495"/>
    <lineage>
        <taxon>Eukaryota</taxon>
        <taxon>Fungi</taxon>
        <taxon>Fungi incertae sedis</taxon>
        <taxon>Mucoromycota</taxon>
        <taxon>Mucoromycotina</taxon>
        <taxon>Mucoromycetes</taxon>
        <taxon>Mucorales</taxon>
        <taxon>Mucorineae</taxon>
        <taxon>Rhizopodaceae</taxon>
        <taxon>Rhizopus</taxon>
    </lineage>
</organism>